<reference evidence="1 2" key="1">
    <citation type="submission" date="2019-05" db="EMBL/GenBank/DDBJ databases">
        <title>Mumia sp. nov., isolated from the intestinal contents of plateau pika (Ochotona curzoniae) in the Qinghai-Tibet plateau of China.</title>
        <authorList>
            <person name="Tian Z."/>
        </authorList>
    </citation>
    <scope>NUCLEOTIDE SEQUENCE [LARGE SCALE GENOMIC DNA]</scope>
    <source>
        <strain evidence="2">527</strain>
    </source>
</reference>
<sequence>MDVHKPGLRWLGAAVDEKALTDASLRRLALRMRREFCLDRWALKRWHYRMLRRFSRDQMR</sequence>
<evidence type="ECO:0000313" key="2">
    <source>
        <dbReference type="Proteomes" id="UP000306740"/>
    </source>
</evidence>
<dbReference type="EMBL" id="VDFR01000285">
    <property type="protein sequence ID" value="TNC21765.1"/>
    <property type="molecule type" value="Genomic_DNA"/>
</dbReference>
<name>A0A5C4LV51_9ACTN</name>
<protein>
    <submittedName>
        <fullName evidence="1">Uncharacterized protein</fullName>
    </submittedName>
</protein>
<accession>A0A5C4LV51</accession>
<comment type="caution">
    <text evidence="1">The sequence shown here is derived from an EMBL/GenBank/DDBJ whole genome shotgun (WGS) entry which is preliminary data.</text>
</comment>
<gene>
    <name evidence="1" type="ORF">FHE65_36280</name>
</gene>
<organism evidence="1 2">
    <name type="scientific">Mumia zhuanghuii</name>
    <dbReference type="NCBI Taxonomy" id="2585211"/>
    <lineage>
        <taxon>Bacteria</taxon>
        <taxon>Bacillati</taxon>
        <taxon>Actinomycetota</taxon>
        <taxon>Actinomycetes</taxon>
        <taxon>Propionibacteriales</taxon>
        <taxon>Nocardioidaceae</taxon>
        <taxon>Mumia</taxon>
    </lineage>
</organism>
<dbReference type="AlphaFoldDB" id="A0A5C4LV51"/>
<dbReference type="RefSeq" id="WP_139107567.1">
    <property type="nucleotide sequence ID" value="NZ_VDFR01000285.1"/>
</dbReference>
<proteinExistence type="predicted"/>
<dbReference type="Proteomes" id="UP000306740">
    <property type="component" value="Unassembled WGS sequence"/>
</dbReference>
<evidence type="ECO:0000313" key="1">
    <source>
        <dbReference type="EMBL" id="TNC21765.1"/>
    </source>
</evidence>